<accession>A0AAV9C7Q4</accession>
<protein>
    <submittedName>
        <fullName evidence="2">Uncharacterized protein</fullName>
    </submittedName>
</protein>
<comment type="caution">
    <text evidence="2">The sequence shown here is derived from an EMBL/GenBank/DDBJ whole genome shotgun (WGS) entry which is preliminary data.</text>
</comment>
<reference evidence="2" key="1">
    <citation type="journal article" date="2023" name="Nat. Commun.">
        <title>Diploid and tetraploid genomes of Acorus and the evolution of monocots.</title>
        <authorList>
            <person name="Ma L."/>
            <person name="Liu K.W."/>
            <person name="Li Z."/>
            <person name="Hsiao Y.Y."/>
            <person name="Qi Y."/>
            <person name="Fu T."/>
            <person name="Tang G.D."/>
            <person name="Zhang D."/>
            <person name="Sun W.H."/>
            <person name="Liu D.K."/>
            <person name="Li Y."/>
            <person name="Chen G.Z."/>
            <person name="Liu X.D."/>
            <person name="Liao X.Y."/>
            <person name="Jiang Y.T."/>
            <person name="Yu X."/>
            <person name="Hao Y."/>
            <person name="Huang J."/>
            <person name="Zhao X.W."/>
            <person name="Ke S."/>
            <person name="Chen Y.Y."/>
            <person name="Wu W.L."/>
            <person name="Hsu J.L."/>
            <person name="Lin Y.F."/>
            <person name="Huang M.D."/>
            <person name="Li C.Y."/>
            <person name="Huang L."/>
            <person name="Wang Z.W."/>
            <person name="Zhao X."/>
            <person name="Zhong W.Y."/>
            <person name="Peng D.H."/>
            <person name="Ahmad S."/>
            <person name="Lan S."/>
            <person name="Zhang J.S."/>
            <person name="Tsai W.C."/>
            <person name="Van de Peer Y."/>
            <person name="Liu Z.J."/>
        </authorList>
    </citation>
    <scope>NUCLEOTIDE SEQUENCE</scope>
    <source>
        <strain evidence="2">CP</strain>
    </source>
</reference>
<dbReference type="EMBL" id="JAUJYO010000020">
    <property type="protein sequence ID" value="KAK1284841.1"/>
    <property type="molecule type" value="Genomic_DNA"/>
</dbReference>
<evidence type="ECO:0000313" key="3">
    <source>
        <dbReference type="Proteomes" id="UP001180020"/>
    </source>
</evidence>
<feature type="compositionally biased region" description="Polar residues" evidence="1">
    <location>
        <begin position="60"/>
        <end position="73"/>
    </location>
</feature>
<keyword evidence="3" id="KW-1185">Reference proteome</keyword>
<organism evidence="2 3">
    <name type="scientific">Acorus calamus</name>
    <name type="common">Sweet flag</name>
    <dbReference type="NCBI Taxonomy" id="4465"/>
    <lineage>
        <taxon>Eukaryota</taxon>
        <taxon>Viridiplantae</taxon>
        <taxon>Streptophyta</taxon>
        <taxon>Embryophyta</taxon>
        <taxon>Tracheophyta</taxon>
        <taxon>Spermatophyta</taxon>
        <taxon>Magnoliopsida</taxon>
        <taxon>Liliopsida</taxon>
        <taxon>Acoraceae</taxon>
        <taxon>Acorus</taxon>
    </lineage>
</organism>
<reference evidence="2" key="2">
    <citation type="submission" date="2023-06" db="EMBL/GenBank/DDBJ databases">
        <authorList>
            <person name="Ma L."/>
            <person name="Liu K.-W."/>
            <person name="Li Z."/>
            <person name="Hsiao Y.-Y."/>
            <person name="Qi Y."/>
            <person name="Fu T."/>
            <person name="Tang G."/>
            <person name="Zhang D."/>
            <person name="Sun W.-H."/>
            <person name="Liu D.-K."/>
            <person name="Li Y."/>
            <person name="Chen G.-Z."/>
            <person name="Liu X.-D."/>
            <person name="Liao X.-Y."/>
            <person name="Jiang Y.-T."/>
            <person name="Yu X."/>
            <person name="Hao Y."/>
            <person name="Huang J."/>
            <person name="Zhao X.-W."/>
            <person name="Ke S."/>
            <person name="Chen Y.-Y."/>
            <person name="Wu W.-L."/>
            <person name="Hsu J.-L."/>
            <person name="Lin Y.-F."/>
            <person name="Huang M.-D."/>
            <person name="Li C.-Y."/>
            <person name="Huang L."/>
            <person name="Wang Z.-W."/>
            <person name="Zhao X."/>
            <person name="Zhong W.-Y."/>
            <person name="Peng D.-H."/>
            <person name="Ahmad S."/>
            <person name="Lan S."/>
            <person name="Zhang J.-S."/>
            <person name="Tsai W.-C."/>
            <person name="Van De Peer Y."/>
            <person name="Liu Z.-J."/>
        </authorList>
    </citation>
    <scope>NUCLEOTIDE SEQUENCE</scope>
    <source>
        <strain evidence="2">CP</strain>
        <tissue evidence="2">Leaves</tissue>
    </source>
</reference>
<evidence type="ECO:0000313" key="2">
    <source>
        <dbReference type="EMBL" id="KAK1284841.1"/>
    </source>
</evidence>
<sequence length="103" mass="11516">MGEFWPLVGIAQMEHWVSINHELINNQLEILGSEVGKLRKRSSNLNLEKNKETQRKRFSMSESQAADLCTSSARGPPHMGQQPSSLVFPLSLSHQPSRESDGS</sequence>
<dbReference type="AlphaFoldDB" id="A0AAV9C7Q4"/>
<evidence type="ECO:0000256" key="1">
    <source>
        <dbReference type="SAM" id="MobiDB-lite"/>
    </source>
</evidence>
<proteinExistence type="predicted"/>
<name>A0AAV9C7Q4_ACOCL</name>
<dbReference type="Proteomes" id="UP001180020">
    <property type="component" value="Unassembled WGS sequence"/>
</dbReference>
<feature type="region of interest" description="Disordered" evidence="1">
    <location>
        <begin position="45"/>
        <end position="103"/>
    </location>
</feature>
<gene>
    <name evidence="2" type="ORF">QJS10_CPB20g00314</name>
</gene>